<feature type="region of interest" description="Disordered" evidence="1">
    <location>
        <begin position="1"/>
        <end position="20"/>
    </location>
</feature>
<name>A0A9X1FXC4_9RHOB</name>
<evidence type="ECO:0000313" key="2">
    <source>
        <dbReference type="EMBL" id="MBW4709835.1"/>
    </source>
</evidence>
<proteinExistence type="predicted"/>
<feature type="compositionally biased region" description="Basic and acidic residues" evidence="1">
    <location>
        <begin position="33"/>
        <end position="55"/>
    </location>
</feature>
<reference evidence="2" key="1">
    <citation type="submission" date="2021-07" db="EMBL/GenBank/DDBJ databases">
        <title>Roseobacter insulae sp. nov., isolated from a tidal flat.</title>
        <authorList>
            <person name="Park S."/>
            <person name="Yoon J.-H."/>
        </authorList>
    </citation>
    <scope>NUCLEOTIDE SEQUENCE</scope>
    <source>
        <strain evidence="2">YSTF-M11</strain>
    </source>
</reference>
<feature type="compositionally biased region" description="Polar residues" evidence="1">
    <location>
        <begin position="1"/>
        <end position="17"/>
    </location>
</feature>
<dbReference type="Proteomes" id="UP001138661">
    <property type="component" value="Unassembled WGS sequence"/>
</dbReference>
<dbReference type="EMBL" id="JAHXDN010000005">
    <property type="protein sequence ID" value="MBW4709835.1"/>
    <property type="molecule type" value="Genomic_DNA"/>
</dbReference>
<evidence type="ECO:0000256" key="1">
    <source>
        <dbReference type="SAM" id="MobiDB-lite"/>
    </source>
</evidence>
<dbReference type="RefSeq" id="WP_219505771.1">
    <property type="nucleotide sequence ID" value="NZ_JAHXDN010000005.1"/>
</dbReference>
<keyword evidence="3" id="KW-1185">Reference proteome</keyword>
<protein>
    <submittedName>
        <fullName evidence="2">Uncharacterized protein</fullName>
    </submittedName>
</protein>
<organism evidence="2 3">
    <name type="scientific">Roseobacter insulae</name>
    <dbReference type="NCBI Taxonomy" id="2859783"/>
    <lineage>
        <taxon>Bacteria</taxon>
        <taxon>Pseudomonadati</taxon>
        <taxon>Pseudomonadota</taxon>
        <taxon>Alphaproteobacteria</taxon>
        <taxon>Rhodobacterales</taxon>
        <taxon>Roseobacteraceae</taxon>
        <taxon>Roseobacter</taxon>
    </lineage>
</organism>
<feature type="region of interest" description="Disordered" evidence="1">
    <location>
        <begin position="33"/>
        <end position="63"/>
    </location>
</feature>
<comment type="caution">
    <text evidence="2">The sequence shown here is derived from an EMBL/GenBank/DDBJ whole genome shotgun (WGS) entry which is preliminary data.</text>
</comment>
<sequence length="63" mass="7251">MAKPTKTSVFKAQSPNAETPLDKTTRVVRKMVEEEAEQRQAKNDRLRKARLEREANTPTKPSR</sequence>
<gene>
    <name evidence="2" type="ORF">KX928_18785</name>
</gene>
<dbReference type="AlphaFoldDB" id="A0A9X1FXC4"/>
<accession>A0A9X1FXC4</accession>
<evidence type="ECO:0000313" key="3">
    <source>
        <dbReference type="Proteomes" id="UP001138661"/>
    </source>
</evidence>